<dbReference type="SMART" id="SM00464">
    <property type="entry name" value="LON"/>
    <property type="match status" value="1"/>
</dbReference>
<evidence type="ECO:0000259" key="1">
    <source>
        <dbReference type="PROSITE" id="PS51787"/>
    </source>
</evidence>
<accession>A0ABY0P0X9</accession>
<name>A0ABY0P0X9_9HYPH</name>
<gene>
    <name evidence="2" type="ORF">SAMN05421844_104493</name>
</gene>
<evidence type="ECO:0000313" key="3">
    <source>
        <dbReference type="Proteomes" id="UP000199468"/>
    </source>
</evidence>
<comment type="caution">
    <text evidence="2">The sequence shown here is derived from an EMBL/GenBank/DDBJ whole genome shotgun (WGS) entry which is preliminary data.</text>
</comment>
<dbReference type="InterPro" id="IPR003111">
    <property type="entry name" value="Lon_prtase_N"/>
</dbReference>
<sequence>MDRWRPTSATASADNTRHEYLIHGRLSNTRARRNLPRAIRKRAGGHKMTAQAIEHPLLPLGGGVLLAPPMARAFGLGRTASIAAAGAAAASGHLVFASLRDPEGEMSGASSVFGVGVTAVVVESTQSQGVVRIFVEAVRRVHLRMFTLQQGGFYRVSVDPWDDPPAREAELRPLHERALLRFEALRRRAGLPAVTTKLVLAGAPADRIEGIRSLPWVALSYLGQDSPPHWIPIAQRQALLAAPSLPDRLRLLVELLDGAVPPASLAADTAPFILRAADAAQLS</sequence>
<keyword evidence="2" id="KW-0378">Hydrolase</keyword>
<proteinExistence type="predicted"/>
<organism evidence="2 3">
    <name type="scientific">Bosea robiniae</name>
    <dbReference type="NCBI Taxonomy" id="1036780"/>
    <lineage>
        <taxon>Bacteria</taxon>
        <taxon>Pseudomonadati</taxon>
        <taxon>Pseudomonadota</taxon>
        <taxon>Alphaproteobacteria</taxon>
        <taxon>Hyphomicrobiales</taxon>
        <taxon>Boseaceae</taxon>
        <taxon>Bosea</taxon>
    </lineage>
</organism>
<keyword evidence="2" id="KW-0645">Protease</keyword>
<keyword evidence="3" id="KW-1185">Reference proteome</keyword>
<dbReference type="PROSITE" id="PS51787">
    <property type="entry name" value="LON_N"/>
    <property type="match status" value="1"/>
</dbReference>
<dbReference type="Pfam" id="PF02190">
    <property type="entry name" value="LON_substr_bdg"/>
    <property type="match status" value="1"/>
</dbReference>
<dbReference type="Gene3D" id="2.30.130.40">
    <property type="entry name" value="LON domain-like"/>
    <property type="match status" value="1"/>
</dbReference>
<dbReference type="EMBL" id="FNBZ01000004">
    <property type="protein sequence ID" value="SDG61411.1"/>
    <property type="molecule type" value="Genomic_DNA"/>
</dbReference>
<dbReference type="SUPFAM" id="SSF88697">
    <property type="entry name" value="PUA domain-like"/>
    <property type="match status" value="1"/>
</dbReference>
<dbReference type="Proteomes" id="UP000199468">
    <property type="component" value="Unassembled WGS sequence"/>
</dbReference>
<dbReference type="InterPro" id="IPR015947">
    <property type="entry name" value="PUA-like_sf"/>
</dbReference>
<dbReference type="GO" id="GO:0006508">
    <property type="term" value="P:proteolysis"/>
    <property type="evidence" value="ECO:0007669"/>
    <property type="project" value="UniProtKB-KW"/>
</dbReference>
<protein>
    <submittedName>
        <fullName evidence="2">ATP-dependent protease La (LON) substrate-binding domain-containing protein</fullName>
    </submittedName>
</protein>
<evidence type="ECO:0000313" key="2">
    <source>
        <dbReference type="EMBL" id="SDG61411.1"/>
    </source>
</evidence>
<dbReference type="InterPro" id="IPR046336">
    <property type="entry name" value="Lon_prtase_N_sf"/>
</dbReference>
<dbReference type="GO" id="GO:0008233">
    <property type="term" value="F:peptidase activity"/>
    <property type="evidence" value="ECO:0007669"/>
    <property type="project" value="UniProtKB-KW"/>
</dbReference>
<reference evidence="2 3" key="1">
    <citation type="submission" date="2016-10" db="EMBL/GenBank/DDBJ databases">
        <authorList>
            <person name="Varghese N."/>
            <person name="Submissions S."/>
        </authorList>
    </citation>
    <scope>NUCLEOTIDE SEQUENCE [LARGE SCALE GENOMIC DNA]</scope>
    <source>
        <strain evidence="2 3">DSM 26672</strain>
    </source>
</reference>
<feature type="domain" description="Lon N-terminal" evidence="1">
    <location>
        <begin position="55"/>
        <end position="260"/>
    </location>
</feature>